<dbReference type="Proteomes" id="UP000219327">
    <property type="component" value="Unassembled WGS sequence"/>
</dbReference>
<dbReference type="InterPro" id="IPR045795">
    <property type="entry name" value="SLT_4"/>
</dbReference>
<comment type="caution">
    <text evidence="3">The sequence shown here is derived from an EMBL/GenBank/DDBJ whole genome shotgun (WGS) entry which is preliminary data.</text>
</comment>
<dbReference type="AlphaFoldDB" id="A0A2A5WH15"/>
<dbReference type="SUPFAM" id="SSF53955">
    <property type="entry name" value="Lysozyme-like"/>
    <property type="match status" value="1"/>
</dbReference>
<protein>
    <recommendedName>
        <fullName evidence="2">Transglycosylase SLT domain-containing protein</fullName>
    </recommendedName>
</protein>
<gene>
    <name evidence="3" type="ORF">CNE99_10680</name>
</gene>
<feature type="signal peptide" evidence="1">
    <location>
        <begin position="1"/>
        <end position="20"/>
    </location>
</feature>
<evidence type="ECO:0000256" key="1">
    <source>
        <dbReference type="SAM" id="SignalP"/>
    </source>
</evidence>
<dbReference type="PROSITE" id="PS51257">
    <property type="entry name" value="PROKAR_LIPOPROTEIN"/>
    <property type="match status" value="1"/>
</dbReference>
<feature type="chain" id="PRO_5012495415" description="Transglycosylase SLT domain-containing protein" evidence="1">
    <location>
        <begin position="21"/>
        <end position="202"/>
    </location>
</feature>
<reference evidence="3 4" key="1">
    <citation type="submission" date="2017-08" db="EMBL/GenBank/DDBJ databases">
        <title>Fine stratification of microbial communities through a metagenomic profile of the photic zone.</title>
        <authorList>
            <person name="Haro-Moreno J.M."/>
            <person name="Lopez-Perez M."/>
            <person name="De La Torre J."/>
            <person name="Picazo A."/>
            <person name="Camacho A."/>
            <person name="Rodriguez-Valera F."/>
        </authorList>
    </citation>
    <scope>NUCLEOTIDE SEQUENCE [LARGE SCALE GENOMIC DNA]</scope>
    <source>
        <strain evidence="3">MED-G24</strain>
    </source>
</reference>
<evidence type="ECO:0000259" key="2">
    <source>
        <dbReference type="Pfam" id="PF19489"/>
    </source>
</evidence>
<evidence type="ECO:0000313" key="4">
    <source>
        <dbReference type="Proteomes" id="UP000219327"/>
    </source>
</evidence>
<keyword evidence="1" id="KW-0732">Signal</keyword>
<proteinExistence type="predicted"/>
<accession>A0A2A5WH15</accession>
<evidence type="ECO:0000313" key="3">
    <source>
        <dbReference type="EMBL" id="PDH35790.1"/>
    </source>
</evidence>
<dbReference type="InterPro" id="IPR023346">
    <property type="entry name" value="Lysozyme-like_dom_sf"/>
</dbReference>
<dbReference type="CDD" id="cd00442">
    <property type="entry name" value="Lyz-like"/>
    <property type="match status" value="1"/>
</dbReference>
<name>A0A2A5WH15_9GAMM</name>
<dbReference type="Gene3D" id="1.10.530.10">
    <property type="match status" value="1"/>
</dbReference>
<sequence length="202" mass="23301">MKLGLLMVAALVLLTGCASAPPENPDDICAVFDEKSAWYKKARRSSRRWGIPIPIMMSFIYQESSFKAKARPPRKKILWIIPGRRPASAYGYAQATKETWAAYKKSTGHWSADRNDYGDAIDFIGWYNDQTFRKNQVSKTDGYNLYLAYHEGQGGFAKQSYRNKKWLIDVARKVSVRADTYQSQLNECDKRLRRGWFGRAFF</sequence>
<feature type="domain" description="Transglycosylase SLT" evidence="2">
    <location>
        <begin position="6"/>
        <end position="188"/>
    </location>
</feature>
<organism evidence="3 4">
    <name type="scientific">OM182 bacterium MED-G24</name>
    <dbReference type="NCBI Taxonomy" id="1986255"/>
    <lineage>
        <taxon>Bacteria</taxon>
        <taxon>Pseudomonadati</taxon>
        <taxon>Pseudomonadota</taxon>
        <taxon>Gammaproteobacteria</taxon>
        <taxon>OMG group</taxon>
        <taxon>OM182 clade</taxon>
    </lineage>
</organism>
<dbReference type="EMBL" id="NTKD01000082">
    <property type="protein sequence ID" value="PDH35790.1"/>
    <property type="molecule type" value="Genomic_DNA"/>
</dbReference>
<dbReference type="Pfam" id="PF19489">
    <property type="entry name" value="SLT_4"/>
    <property type="match status" value="1"/>
</dbReference>